<evidence type="ECO:0000256" key="2">
    <source>
        <dbReference type="ARBA" id="ARBA00022801"/>
    </source>
</evidence>
<feature type="domain" description="Calcineurin-like phosphoesterase" evidence="5">
    <location>
        <begin position="1"/>
        <end position="198"/>
    </location>
</feature>
<dbReference type="GO" id="GO:0004112">
    <property type="term" value="F:cyclic-nucleotide phosphodiesterase activity"/>
    <property type="evidence" value="ECO:0007669"/>
    <property type="project" value="InterPro"/>
</dbReference>
<dbReference type="PANTHER" id="PTHR42988">
    <property type="entry name" value="PHOSPHOHYDROLASE"/>
    <property type="match status" value="1"/>
</dbReference>
<sequence length="273" mass="30242">MLIAQITDLHLRRPGQKAYRVVETDRYLAPAVAALNALKPRPDVVLISGDLTDFGRPEEYATLAEQLAPLAIPWYLIPGNHDDRQALRAAFPTHDYLGGPNQAFIQYVVEGFPLRLIGLDTLVPGESRGELCTERLDWLADRLAEQPERPTLIFMHHPPFDTGIGHMDAIGLSGREALAALVRTYPNVERIVCGHVHRTLFQRFAGTLASCCPSTAHQVALDLRDDGRSAFVLEPPGYHLHLWRDGVLTTHHAVIGDYAGPYPFHEAGGLIDE</sequence>
<dbReference type="Pfam" id="PF00149">
    <property type="entry name" value="Metallophos"/>
    <property type="match status" value="1"/>
</dbReference>
<protein>
    <submittedName>
        <fullName evidence="6">Phosphodiesterase</fullName>
    </submittedName>
</protein>
<dbReference type="EMBL" id="CP159578">
    <property type="protein sequence ID" value="XCJ79376.1"/>
    <property type="molecule type" value="Genomic_DNA"/>
</dbReference>
<dbReference type="InterPro" id="IPR042281">
    <property type="entry name" value="GpdQ_beta-strand"/>
</dbReference>
<evidence type="ECO:0000256" key="3">
    <source>
        <dbReference type="ARBA" id="ARBA00023004"/>
    </source>
</evidence>
<dbReference type="AlphaFoldDB" id="A0AB74U674"/>
<proteinExistence type="inferred from homology"/>
<dbReference type="SUPFAM" id="SSF56300">
    <property type="entry name" value="Metallo-dependent phosphatases"/>
    <property type="match status" value="1"/>
</dbReference>
<dbReference type="InterPro" id="IPR029052">
    <property type="entry name" value="Metallo-depent_PP-like"/>
</dbReference>
<dbReference type="Gene3D" id="3.30.750.180">
    <property type="entry name" value="GpdQ, beta-strand dimerisation domain"/>
    <property type="match status" value="1"/>
</dbReference>
<dbReference type="RefSeq" id="WP_353980312.1">
    <property type="nucleotide sequence ID" value="NZ_CP159578.1"/>
</dbReference>
<organism evidence="6">
    <name type="scientific">Salinicola endophyticus</name>
    <dbReference type="NCBI Taxonomy" id="1949083"/>
    <lineage>
        <taxon>Bacteria</taxon>
        <taxon>Pseudomonadati</taxon>
        <taxon>Pseudomonadota</taxon>
        <taxon>Gammaproteobacteria</taxon>
        <taxon>Oceanospirillales</taxon>
        <taxon>Halomonadaceae</taxon>
        <taxon>Salinicola</taxon>
    </lineage>
</organism>
<dbReference type="PANTHER" id="PTHR42988:SF2">
    <property type="entry name" value="CYCLIC NUCLEOTIDE PHOSPHODIESTERASE CBUA0032-RELATED"/>
    <property type="match status" value="1"/>
</dbReference>
<name>A0AB74U674_9GAMM</name>
<evidence type="ECO:0000259" key="5">
    <source>
        <dbReference type="Pfam" id="PF00149"/>
    </source>
</evidence>
<gene>
    <name evidence="6" type="ORF">ABV408_18335</name>
</gene>
<reference evidence="6" key="1">
    <citation type="submission" date="2024-06" db="EMBL/GenBank/DDBJ databases">
        <title>Complete genome of Salinicola endophyticus HNIBRBA4755.</title>
        <authorList>
            <person name="Shin S.Y."/>
            <person name="Kang H."/>
            <person name="Song J."/>
        </authorList>
    </citation>
    <scope>NUCLEOTIDE SEQUENCE</scope>
    <source>
        <strain evidence="6">HNIBRBA4755</strain>
    </source>
</reference>
<dbReference type="CDD" id="cd07402">
    <property type="entry name" value="MPP_GpdQ"/>
    <property type="match status" value="1"/>
</dbReference>
<evidence type="ECO:0000313" key="6">
    <source>
        <dbReference type="EMBL" id="XCJ79376.1"/>
    </source>
</evidence>
<evidence type="ECO:0000256" key="1">
    <source>
        <dbReference type="ARBA" id="ARBA00022723"/>
    </source>
</evidence>
<keyword evidence="2" id="KW-0378">Hydrolase</keyword>
<keyword evidence="3" id="KW-0408">Iron</keyword>
<dbReference type="InterPro" id="IPR042283">
    <property type="entry name" value="GpdQ_catalytic"/>
</dbReference>
<dbReference type="InterPro" id="IPR004843">
    <property type="entry name" value="Calcineurin-like_PHP"/>
</dbReference>
<dbReference type="Gene3D" id="3.60.21.40">
    <property type="entry name" value="GpdQ, catalytic alpha/beta sandwich domain"/>
    <property type="match status" value="1"/>
</dbReference>
<evidence type="ECO:0000256" key="4">
    <source>
        <dbReference type="ARBA" id="ARBA00025742"/>
    </source>
</evidence>
<comment type="similarity">
    <text evidence="4">Belongs to the cyclic nucleotide phosphodiesterase class-III family.</text>
</comment>
<dbReference type="InterPro" id="IPR050884">
    <property type="entry name" value="CNP_phosphodiesterase-III"/>
</dbReference>
<dbReference type="GO" id="GO:0046872">
    <property type="term" value="F:metal ion binding"/>
    <property type="evidence" value="ECO:0007669"/>
    <property type="project" value="UniProtKB-KW"/>
</dbReference>
<accession>A0AB74U674</accession>
<keyword evidence="1" id="KW-0479">Metal-binding</keyword>
<dbReference type="InterPro" id="IPR026575">
    <property type="entry name" value="GpdQ/CpdA-like"/>
</dbReference>